<dbReference type="InterPro" id="IPR007173">
    <property type="entry name" value="ALO_C"/>
</dbReference>
<dbReference type="AlphaFoldDB" id="A0A1H8JXV8"/>
<dbReference type="Proteomes" id="UP000181951">
    <property type="component" value="Unassembled WGS sequence"/>
</dbReference>
<evidence type="ECO:0000313" key="3">
    <source>
        <dbReference type="EMBL" id="SEN85530.1"/>
    </source>
</evidence>
<evidence type="ECO:0000259" key="2">
    <source>
        <dbReference type="PROSITE" id="PS51387"/>
    </source>
</evidence>
<keyword evidence="4" id="KW-1185">Reference proteome</keyword>
<dbReference type="STRING" id="310780.SAMN05216267_1011109"/>
<feature type="domain" description="FAD-binding PCMH-type" evidence="2">
    <location>
        <begin position="9"/>
        <end position="175"/>
    </location>
</feature>
<dbReference type="OrthoDB" id="9800184at2"/>
<dbReference type="InterPro" id="IPR016167">
    <property type="entry name" value="FAD-bd_PCMH_sub1"/>
</dbReference>
<evidence type="ECO:0000256" key="1">
    <source>
        <dbReference type="ARBA" id="ARBA00023002"/>
    </source>
</evidence>
<dbReference type="PANTHER" id="PTHR43762:SF1">
    <property type="entry name" value="D-ARABINONO-1,4-LACTONE OXIDASE"/>
    <property type="match status" value="1"/>
</dbReference>
<dbReference type="Pfam" id="PF01565">
    <property type="entry name" value="FAD_binding_4"/>
    <property type="match status" value="1"/>
</dbReference>
<dbReference type="Gene3D" id="3.30.70.2530">
    <property type="match status" value="1"/>
</dbReference>
<evidence type="ECO:0000313" key="4">
    <source>
        <dbReference type="Proteomes" id="UP000181951"/>
    </source>
</evidence>
<organism evidence="3 4">
    <name type="scientific">Actinacidiphila rubida</name>
    <dbReference type="NCBI Taxonomy" id="310780"/>
    <lineage>
        <taxon>Bacteria</taxon>
        <taxon>Bacillati</taxon>
        <taxon>Actinomycetota</taxon>
        <taxon>Actinomycetes</taxon>
        <taxon>Kitasatosporales</taxon>
        <taxon>Streptomycetaceae</taxon>
        <taxon>Actinacidiphila</taxon>
    </lineage>
</organism>
<name>A0A1H8JXV8_9ACTN</name>
<dbReference type="RefSeq" id="WP_075016856.1">
    <property type="nucleotide sequence ID" value="NZ_FODD01000011.1"/>
</dbReference>
<dbReference type="InterPro" id="IPR010031">
    <property type="entry name" value="FAD_lactone_oxidase-like"/>
</dbReference>
<dbReference type="PROSITE" id="PS51387">
    <property type="entry name" value="FAD_PCMH"/>
    <property type="match status" value="1"/>
</dbReference>
<protein>
    <submittedName>
        <fullName evidence="3">Xylitol oxidase</fullName>
    </submittedName>
</protein>
<dbReference type="EMBL" id="FODD01000011">
    <property type="protein sequence ID" value="SEN85530.1"/>
    <property type="molecule type" value="Genomic_DNA"/>
</dbReference>
<dbReference type="InterPro" id="IPR016171">
    <property type="entry name" value="Vanillyl_alc_oxidase_C-sub2"/>
</dbReference>
<dbReference type="InterPro" id="IPR036318">
    <property type="entry name" value="FAD-bd_PCMH-like_sf"/>
</dbReference>
<dbReference type="InterPro" id="IPR016169">
    <property type="entry name" value="FAD-bd_PCMH_sub2"/>
</dbReference>
<dbReference type="InterPro" id="IPR006094">
    <property type="entry name" value="Oxid_FAD_bind_N"/>
</dbReference>
<dbReference type="GO" id="GO:0080049">
    <property type="term" value="F:L-gulono-1,4-lactone dehydrogenase activity"/>
    <property type="evidence" value="ECO:0007669"/>
    <property type="project" value="TreeGrafter"/>
</dbReference>
<keyword evidence="1" id="KW-0560">Oxidoreductase</keyword>
<dbReference type="Gene3D" id="3.30.70.2520">
    <property type="match status" value="1"/>
</dbReference>
<dbReference type="Gene3D" id="1.10.45.10">
    <property type="entry name" value="Vanillyl-alcohol Oxidase, Chain A, domain 4"/>
    <property type="match status" value="1"/>
</dbReference>
<sequence>MRTNWAGNLTFSARRVHRPATLEELRRIVAGADRVKALGSGHSFNDVADTDGDLVDVRGLPAGIDLDSAAGTVRVAAGVRYAELAAELHAHGRALPNTASLPHISVAGSVATGTHGSGDGNGGLATSVRALDLVTAGGETAAFSRDTDGDRFDGTVVSLGALGVVTHLTLDTVPAYEVRQRVLTGLRLADATAHFDAITGAAYSVSLFTDWKAPRFTQVWLKQLAQDDGHAHDPGADLPWAVPAEGPVHPVPGMDPAYCTPQDGTPGPWHERLPHFRPEFVPSSGEELQSEYLLPRAHATAALDALAVLAPVIAPVLQICEVRTVAADRLWLSPAYGRDTVALHFTWIKDPAAVLPVLGRIESALAPLEPRPHWGKLSTVPAGQVRAAYPRMAAFAALAAETDPAGTFRNAFLNRLLDA</sequence>
<dbReference type="Pfam" id="PF04030">
    <property type="entry name" value="ALO"/>
    <property type="match status" value="1"/>
</dbReference>
<dbReference type="Gene3D" id="3.30.465.10">
    <property type="match status" value="1"/>
</dbReference>
<accession>A0A1H8JXV8</accession>
<dbReference type="SUPFAM" id="SSF56176">
    <property type="entry name" value="FAD-binding/transporter-associated domain-like"/>
    <property type="match status" value="1"/>
</dbReference>
<dbReference type="PANTHER" id="PTHR43762">
    <property type="entry name" value="L-GULONOLACTONE OXIDASE"/>
    <property type="match status" value="1"/>
</dbReference>
<dbReference type="GO" id="GO:0071949">
    <property type="term" value="F:FAD binding"/>
    <property type="evidence" value="ECO:0007669"/>
    <property type="project" value="InterPro"/>
</dbReference>
<reference evidence="3 4" key="1">
    <citation type="submission" date="2016-10" db="EMBL/GenBank/DDBJ databases">
        <authorList>
            <person name="de Groot N.N."/>
        </authorList>
    </citation>
    <scope>NUCLEOTIDE SEQUENCE [LARGE SCALE GENOMIC DNA]</scope>
    <source>
        <strain evidence="3 4">CGMCC 4.2026</strain>
    </source>
</reference>
<dbReference type="Gene3D" id="3.30.43.10">
    <property type="entry name" value="Uridine Diphospho-n-acetylenolpyruvylglucosamine Reductase, domain 2"/>
    <property type="match status" value="1"/>
</dbReference>
<gene>
    <name evidence="3" type="ORF">SAMN05216267_1011109</name>
</gene>
<dbReference type="InterPro" id="IPR016166">
    <property type="entry name" value="FAD-bd_PCMH"/>
</dbReference>
<proteinExistence type="predicted"/>
<dbReference type="GO" id="GO:0016020">
    <property type="term" value="C:membrane"/>
    <property type="evidence" value="ECO:0007669"/>
    <property type="project" value="InterPro"/>
</dbReference>
<dbReference type="PIRSF" id="PIRSF000136">
    <property type="entry name" value="LGO_GLO"/>
    <property type="match status" value="1"/>
</dbReference>
<dbReference type="GO" id="GO:0003885">
    <property type="term" value="F:D-arabinono-1,4-lactone oxidase activity"/>
    <property type="evidence" value="ECO:0007669"/>
    <property type="project" value="InterPro"/>
</dbReference>